<dbReference type="PANTHER" id="PTHR43480:SF1">
    <property type="entry name" value="ACYL-[ACYL-CARRIER-PROTEIN]--UDP-N-ACETYLGLUCOSAMINE O-ACYLTRANSFERASE, MITOCHONDRIAL-RELATED"/>
    <property type="match status" value="1"/>
</dbReference>
<dbReference type="GO" id="GO:0016020">
    <property type="term" value="C:membrane"/>
    <property type="evidence" value="ECO:0007669"/>
    <property type="project" value="GOC"/>
</dbReference>
<comment type="similarity">
    <text evidence="7">Belongs to the transferase hexapeptide repeat family. LpxA subfamily.</text>
</comment>
<comment type="catalytic activity">
    <reaction evidence="7">
        <text>a (3R)-hydroxyacyl-[ACP] + UDP-N-acetyl-alpha-D-glucosamine = a UDP-3-O-[(3R)-3-hydroxyacyl]-N-acetyl-alpha-D-glucosamine + holo-[ACP]</text>
        <dbReference type="Rhea" id="RHEA:67812"/>
        <dbReference type="Rhea" id="RHEA-COMP:9685"/>
        <dbReference type="Rhea" id="RHEA-COMP:9945"/>
        <dbReference type="ChEBI" id="CHEBI:57705"/>
        <dbReference type="ChEBI" id="CHEBI:64479"/>
        <dbReference type="ChEBI" id="CHEBI:78827"/>
        <dbReference type="ChEBI" id="CHEBI:173225"/>
        <dbReference type="EC" id="2.3.1.129"/>
    </reaction>
</comment>
<keyword evidence="10" id="KW-1185">Reference proteome</keyword>
<evidence type="ECO:0000256" key="5">
    <source>
        <dbReference type="ARBA" id="ARBA00023098"/>
    </source>
</evidence>
<keyword evidence="3 7" id="KW-0808">Transferase</keyword>
<dbReference type="PIRSF" id="PIRSF000456">
    <property type="entry name" value="UDP-GlcNAc_acltr"/>
    <property type="match status" value="1"/>
</dbReference>
<dbReference type="Pfam" id="PF00132">
    <property type="entry name" value="Hexapep"/>
    <property type="match status" value="2"/>
</dbReference>
<dbReference type="GO" id="GO:0005737">
    <property type="term" value="C:cytoplasm"/>
    <property type="evidence" value="ECO:0007669"/>
    <property type="project" value="UniProtKB-SubCell"/>
</dbReference>
<feature type="domain" description="UDP N-acetylglucosamine O-acyltransferase C-terminal" evidence="8">
    <location>
        <begin position="177"/>
        <end position="262"/>
    </location>
</feature>
<evidence type="ECO:0000313" key="9">
    <source>
        <dbReference type="EMBL" id="AXF86267.1"/>
    </source>
</evidence>
<dbReference type="InterPro" id="IPR029098">
    <property type="entry name" value="Acetyltransf_C"/>
</dbReference>
<dbReference type="Gene3D" id="1.20.1180.10">
    <property type="entry name" value="Udp N-acetylglucosamine O-acyltransferase, C-terminal domain"/>
    <property type="match status" value="1"/>
</dbReference>
<dbReference type="EMBL" id="CP031124">
    <property type="protein sequence ID" value="AXF86267.1"/>
    <property type="molecule type" value="Genomic_DNA"/>
</dbReference>
<dbReference type="RefSeq" id="WP_114563362.1">
    <property type="nucleotide sequence ID" value="NZ_CP031124.1"/>
</dbReference>
<evidence type="ECO:0000256" key="6">
    <source>
        <dbReference type="ARBA" id="ARBA00023315"/>
    </source>
</evidence>
<keyword evidence="7" id="KW-0963">Cytoplasm</keyword>
<keyword evidence="2 7" id="KW-0441">Lipid A biosynthesis</keyword>
<dbReference type="InterPro" id="IPR011004">
    <property type="entry name" value="Trimer_LpxA-like_sf"/>
</dbReference>
<dbReference type="InterPro" id="IPR010137">
    <property type="entry name" value="Lipid_A_LpxA"/>
</dbReference>
<dbReference type="OrthoDB" id="9807278at2"/>
<dbReference type="KEGG" id="hyf:DTO96_102013"/>
<comment type="pathway">
    <text evidence="7">Glycolipid biosynthesis; lipid IV(A) biosynthesis; lipid IV(A) from (3R)-3-hydroxytetradecanoyl-[acyl-carrier-protein] and UDP-N-acetyl-alpha-D-glucosamine: step 1/6.</text>
</comment>
<keyword evidence="1 7" id="KW-0444">Lipid biosynthesis</keyword>
<dbReference type="GO" id="GO:0009245">
    <property type="term" value="P:lipid A biosynthetic process"/>
    <property type="evidence" value="ECO:0007669"/>
    <property type="project" value="UniProtKB-UniRule"/>
</dbReference>
<dbReference type="CDD" id="cd03351">
    <property type="entry name" value="LbH_UDP-GlcNAc_AT"/>
    <property type="match status" value="1"/>
</dbReference>
<dbReference type="Pfam" id="PF13720">
    <property type="entry name" value="Acetyltransf_11"/>
    <property type="match status" value="1"/>
</dbReference>
<evidence type="ECO:0000259" key="8">
    <source>
        <dbReference type="Pfam" id="PF13720"/>
    </source>
</evidence>
<keyword evidence="4 7" id="KW-0677">Repeat</keyword>
<dbReference type="HAMAP" id="MF_00387">
    <property type="entry name" value="LpxA"/>
    <property type="match status" value="1"/>
</dbReference>
<dbReference type="NCBIfam" id="NF003657">
    <property type="entry name" value="PRK05289.1"/>
    <property type="match status" value="1"/>
</dbReference>
<dbReference type="Gene3D" id="2.160.10.10">
    <property type="entry name" value="Hexapeptide repeat proteins"/>
    <property type="match status" value="1"/>
</dbReference>
<dbReference type="InterPro" id="IPR001451">
    <property type="entry name" value="Hexapep"/>
</dbReference>
<dbReference type="AlphaFoldDB" id="A0A345DD29"/>
<dbReference type="InterPro" id="IPR037157">
    <property type="entry name" value="Acetyltransf_C_sf"/>
</dbReference>
<dbReference type="GO" id="GO:0008780">
    <property type="term" value="F:acyl-[acyl-carrier-protein]-UDP-N-acetylglucosamine O-acyltransferase activity"/>
    <property type="evidence" value="ECO:0007669"/>
    <property type="project" value="UniProtKB-UniRule"/>
</dbReference>
<accession>A0A345DD29</accession>
<evidence type="ECO:0000256" key="1">
    <source>
        <dbReference type="ARBA" id="ARBA00022516"/>
    </source>
</evidence>
<sequence>MAAHIHPTALIEEGAHIGNDVVIGAYTLIGANVSIGDRTHIGAHNVIEGDTRIGADNQIGHHVVLGSAPQDKKYAGEPTRLVIGDRNLIREFCSFHRGTTQDQGVTVVGNDNWIMGYVHLAHDCVIGDHTILASNAQLAGHVEVGDWAIIGGMAGAHQFVKVGAHAMVGGGTIMLKDVPPFVLSSGNPATAFGINSEGLKRRGFTSEQIMSIKRAYKAIYRQDLTTEQAIAAINSAAADEPNNAAALHLMSAFLTQATRGIIR</sequence>
<keyword evidence="5 7" id="KW-0443">Lipid metabolism</keyword>
<evidence type="ECO:0000256" key="7">
    <source>
        <dbReference type="HAMAP-Rule" id="MF_00387"/>
    </source>
</evidence>
<gene>
    <name evidence="7 9" type="primary">lpxA</name>
    <name evidence="9" type="ORF">DTO96_102013</name>
</gene>
<reference evidence="10" key="1">
    <citation type="submission" date="2018-07" db="EMBL/GenBank/DDBJ databases">
        <authorList>
            <person name="Kim H."/>
        </authorList>
    </citation>
    <scope>NUCLEOTIDE SEQUENCE [LARGE SCALE GENOMIC DNA]</scope>
    <source>
        <strain evidence="10">F02</strain>
    </source>
</reference>
<dbReference type="Proteomes" id="UP000252182">
    <property type="component" value="Chromosome"/>
</dbReference>
<dbReference type="UniPathway" id="UPA00359">
    <property type="reaction ID" value="UER00477"/>
</dbReference>
<comment type="subunit">
    <text evidence="7">Homotrimer.</text>
</comment>
<evidence type="ECO:0000256" key="4">
    <source>
        <dbReference type="ARBA" id="ARBA00022737"/>
    </source>
</evidence>
<dbReference type="SUPFAM" id="SSF51161">
    <property type="entry name" value="Trimeric LpxA-like enzymes"/>
    <property type="match status" value="1"/>
</dbReference>
<evidence type="ECO:0000256" key="2">
    <source>
        <dbReference type="ARBA" id="ARBA00022556"/>
    </source>
</evidence>
<comment type="subcellular location">
    <subcellularLocation>
        <location evidence="7">Cytoplasm</location>
    </subcellularLocation>
</comment>
<evidence type="ECO:0000313" key="10">
    <source>
        <dbReference type="Proteomes" id="UP000252182"/>
    </source>
</evidence>
<protein>
    <recommendedName>
        <fullName evidence="7">Acyl-[acyl-carrier-protein]--UDP-N-acetylglucosamine O-acyltransferase</fullName>
        <shortName evidence="7">UDP-N-acetylglucosamine acyltransferase</shortName>
        <ecNumber evidence="7">2.3.1.129</ecNumber>
    </recommendedName>
</protein>
<dbReference type="NCBIfam" id="TIGR01852">
    <property type="entry name" value="lipid_A_lpxA"/>
    <property type="match status" value="1"/>
</dbReference>
<name>A0A345DD29_9BURK</name>
<dbReference type="EC" id="2.3.1.129" evidence="7"/>
<proteinExistence type="inferred from homology"/>
<comment type="function">
    <text evidence="7">Involved in the biosynthesis of lipid A, a phosphorylated glycolipid that anchors the lipopolysaccharide to the outer membrane of the cell.</text>
</comment>
<evidence type="ECO:0000256" key="3">
    <source>
        <dbReference type="ARBA" id="ARBA00022679"/>
    </source>
</evidence>
<keyword evidence="6 7" id="KW-0012">Acyltransferase</keyword>
<organism evidence="9 10">
    <name type="scientific">Ephemeroptericola cinctiostellae</name>
    <dbReference type="NCBI Taxonomy" id="2268024"/>
    <lineage>
        <taxon>Bacteria</taxon>
        <taxon>Pseudomonadati</taxon>
        <taxon>Pseudomonadota</taxon>
        <taxon>Betaproteobacteria</taxon>
        <taxon>Burkholderiales</taxon>
        <taxon>Burkholderiaceae</taxon>
        <taxon>Ephemeroptericola</taxon>
    </lineage>
</organism>
<dbReference type="PANTHER" id="PTHR43480">
    <property type="entry name" value="ACYL-[ACYL-CARRIER-PROTEIN]--UDP-N-ACETYLGLUCOSAMINE O-ACYLTRANSFERASE"/>
    <property type="match status" value="1"/>
</dbReference>